<keyword evidence="1" id="KW-1133">Transmembrane helix</keyword>
<feature type="transmembrane region" description="Helical" evidence="1">
    <location>
        <begin position="263"/>
        <end position="281"/>
    </location>
</feature>
<dbReference type="AlphaFoldDB" id="A0A6A5X9U3"/>
<evidence type="ECO:0000313" key="3">
    <source>
        <dbReference type="Proteomes" id="UP000799778"/>
    </source>
</evidence>
<evidence type="ECO:0000313" key="2">
    <source>
        <dbReference type="EMBL" id="KAF2009636.1"/>
    </source>
</evidence>
<feature type="transmembrane region" description="Helical" evidence="1">
    <location>
        <begin position="337"/>
        <end position="354"/>
    </location>
</feature>
<proteinExistence type="predicted"/>
<feature type="transmembrane region" description="Helical" evidence="1">
    <location>
        <begin position="53"/>
        <end position="73"/>
    </location>
</feature>
<keyword evidence="1" id="KW-0472">Membrane</keyword>
<name>A0A6A5X9U3_9PLEO</name>
<accession>A0A6A5X9U3</accession>
<sequence>MVLEFLVKISNPPNNVLGTIVFLAYIAAALVLTSHIVLSLYKQHQRHPPRSRHGTTVLVAFSIVSFATLSYHMSRYLLSSYLNWSLTQSFFRPHDSRSVWAWMLNSHLFTSFAKELLRDEPSRKVTQIALLETWGWNVWMARNGTPIPSPPPPKSIQYKTPPFPIAASLYILTSPPSPQKASYHSLQTRTLLPYIALGQILPITFTTSLFALRLSFLPTPSPKSSPPPTNSSIRSSILHIPLLLLTLLFQSLSFFLPRFRRSNFFTGLVLVTRVFLLLPYAPRLLSTTRRRPSTAGAGGYVTVAAVVALKLAGAVREVGGSEIGRVMTGEGGWSVKALGWDAVVGVGVAVWLCVRGGV</sequence>
<dbReference type="RefSeq" id="XP_033377975.1">
    <property type="nucleotide sequence ID" value="XM_033532811.1"/>
</dbReference>
<dbReference type="EMBL" id="ML978078">
    <property type="protein sequence ID" value="KAF2009636.1"/>
    <property type="molecule type" value="Genomic_DNA"/>
</dbReference>
<feature type="transmembrane region" description="Helical" evidence="1">
    <location>
        <begin position="191"/>
        <end position="216"/>
    </location>
</feature>
<dbReference type="GeneID" id="54290208"/>
<feature type="transmembrane region" description="Helical" evidence="1">
    <location>
        <begin position="20"/>
        <end position="41"/>
    </location>
</feature>
<evidence type="ECO:0000256" key="1">
    <source>
        <dbReference type="SAM" id="Phobius"/>
    </source>
</evidence>
<dbReference type="OrthoDB" id="18595at2759"/>
<dbReference type="Proteomes" id="UP000799778">
    <property type="component" value="Unassembled WGS sequence"/>
</dbReference>
<protein>
    <submittedName>
        <fullName evidence="2">Uncharacterized protein</fullName>
    </submittedName>
</protein>
<keyword evidence="3" id="KW-1185">Reference proteome</keyword>
<gene>
    <name evidence="2" type="ORF">BU24DRAFT_473809</name>
</gene>
<feature type="transmembrane region" description="Helical" evidence="1">
    <location>
        <begin position="236"/>
        <end position="256"/>
    </location>
</feature>
<organism evidence="2 3">
    <name type="scientific">Aaosphaeria arxii CBS 175.79</name>
    <dbReference type="NCBI Taxonomy" id="1450172"/>
    <lineage>
        <taxon>Eukaryota</taxon>
        <taxon>Fungi</taxon>
        <taxon>Dikarya</taxon>
        <taxon>Ascomycota</taxon>
        <taxon>Pezizomycotina</taxon>
        <taxon>Dothideomycetes</taxon>
        <taxon>Pleosporomycetidae</taxon>
        <taxon>Pleosporales</taxon>
        <taxon>Pleosporales incertae sedis</taxon>
        <taxon>Aaosphaeria</taxon>
    </lineage>
</organism>
<keyword evidence="1" id="KW-0812">Transmembrane</keyword>
<reference evidence="2" key="1">
    <citation type="journal article" date="2020" name="Stud. Mycol.">
        <title>101 Dothideomycetes genomes: a test case for predicting lifestyles and emergence of pathogens.</title>
        <authorList>
            <person name="Haridas S."/>
            <person name="Albert R."/>
            <person name="Binder M."/>
            <person name="Bloem J."/>
            <person name="Labutti K."/>
            <person name="Salamov A."/>
            <person name="Andreopoulos B."/>
            <person name="Baker S."/>
            <person name="Barry K."/>
            <person name="Bills G."/>
            <person name="Bluhm B."/>
            <person name="Cannon C."/>
            <person name="Castanera R."/>
            <person name="Culley D."/>
            <person name="Daum C."/>
            <person name="Ezra D."/>
            <person name="Gonzalez J."/>
            <person name="Henrissat B."/>
            <person name="Kuo A."/>
            <person name="Liang C."/>
            <person name="Lipzen A."/>
            <person name="Lutzoni F."/>
            <person name="Magnuson J."/>
            <person name="Mondo S."/>
            <person name="Nolan M."/>
            <person name="Ohm R."/>
            <person name="Pangilinan J."/>
            <person name="Park H.-J."/>
            <person name="Ramirez L."/>
            <person name="Alfaro M."/>
            <person name="Sun H."/>
            <person name="Tritt A."/>
            <person name="Yoshinaga Y."/>
            <person name="Zwiers L.-H."/>
            <person name="Turgeon B."/>
            <person name="Goodwin S."/>
            <person name="Spatafora J."/>
            <person name="Crous P."/>
            <person name="Grigoriev I."/>
        </authorList>
    </citation>
    <scope>NUCLEOTIDE SEQUENCE</scope>
    <source>
        <strain evidence="2">CBS 175.79</strain>
    </source>
</reference>